<evidence type="ECO:0000259" key="1">
    <source>
        <dbReference type="PROSITE" id="PS51725"/>
    </source>
</evidence>
<keyword evidence="2" id="KW-0560">Oxidoreductase</keyword>
<proteinExistence type="predicted"/>
<dbReference type="GO" id="GO:0004497">
    <property type="term" value="F:monooxygenase activity"/>
    <property type="evidence" value="ECO:0007669"/>
    <property type="project" value="UniProtKB-KW"/>
</dbReference>
<dbReference type="InterPro" id="IPR011008">
    <property type="entry name" value="Dimeric_a/b-barrel"/>
</dbReference>
<keyword evidence="3" id="KW-1185">Reference proteome</keyword>
<comment type="caution">
    <text evidence="2">The sequence shown here is derived from an EMBL/GenBank/DDBJ whole genome shotgun (WGS) entry which is preliminary data.</text>
</comment>
<keyword evidence="2" id="KW-0503">Monooxygenase</keyword>
<dbReference type="EC" id="1.14.-.-" evidence="2"/>
<sequence>MSDRIRILLFCRAPAEGPEVIERAYHEISKTLADTPGLLGNELLHSLIEDDAFAVMSEWESFEAFHAWDEGPEHKGQTAGLRPYQDRTRRPWDMYAVRATY</sequence>
<dbReference type="EMBL" id="JAVREY010000002">
    <property type="protein sequence ID" value="MDT0461978.1"/>
    <property type="molecule type" value="Genomic_DNA"/>
</dbReference>
<dbReference type="InterPro" id="IPR007138">
    <property type="entry name" value="ABM_dom"/>
</dbReference>
<reference evidence="3" key="1">
    <citation type="submission" date="2023-07" db="EMBL/GenBank/DDBJ databases">
        <title>30 novel species of actinomycetes from the DSMZ collection.</title>
        <authorList>
            <person name="Nouioui I."/>
        </authorList>
    </citation>
    <scope>NUCLEOTIDE SEQUENCE [LARGE SCALE GENOMIC DNA]</scope>
    <source>
        <strain evidence="3">DSM 41699</strain>
    </source>
</reference>
<organism evidence="2 3">
    <name type="scientific">Streptomyces gibsoniae</name>
    <dbReference type="NCBI Taxonomy" id="3075529"/>
    <lineage>
        <taxon>Bacteria</taxon>
        <taxon>Bacillati</taxon>
        <taxon>Actinomycetota</taxon>
        <taxon>Actinomycetes</taxon>
        <taxon>Kitasatosporales</taxon>
        <taxon>Streptomycetaceae</taxon>
        <taxon>Streptomyces</taxon>
    </lineage>
</organism>
<accession>A0ABU2TM05</accession>
<name>A0ABU2TM05_9ACTN</name>
<dbReference type="SUPFAM" id="SSF54909">
    <property type="entry name" value="Dimeric alpha+beta barrel"/>
    <property type="match status" value="1"/>
</dbReference>
<protein>
    <submittedName>
        <fullName evidence="2">Antibiotic biosynthesis monooxygenase</fullName>
        <ecNumber evidence="2">1.14.-.-</ecNumber>
    </submittedName>
</protein>
<dbReference type="Pfam" id="PF03992">
    <property type="entry name" value="ABM"/>
    <property type="match status" value="1"/>
</dbReference>
<dbReference type="Gene3D" id="3.30.70.100">
    <property type="match status" value="1"/>
</dbReference>
<evidence type="ECO:0000313" key="2">
    <source>
        <dbReference type="EMBL" id="MDT0461978.1"/>
    </source>
</evidence>
<dbReference type="PROSITE" id="PS51725">
    <property type="entry name" value="ABM"/>
    <property type="match status" value="1"/>
</dbReference>
<gene>
    <name evidence="2" type="ORF">RM764_02980</name>
</gene>
<feature type="domain" description="ABM" evidence="1">
    <location>
        <begin position="4"/>
        <end position="97"/>
    </location>
</feature>
<dbReference type="RefSeq" id="WP_311691502.1">
    <property type="nucleotide sequence ID" value="NZ_JAVREY010000002.1"/>
</dbReference>
<dbReference type="Proteomes" id="UP001183809">
    <property type="component" value="Unassembled WGS sequence"/>
</dbReference>
<evidence type="ECO:0000313" key="3">
    <source>
        <dbReference type="Proteomes" id="UP001183809"/>
    </source>
</evidence>